<evidence type="ECO:0000313" key="1">
    <source>
        <dbReference type="EMBL" id="KAF4445693.1"/>
    </source>
</evidence>
<dbReference type="Proteomes" id="UP000605986">
    <property type="component" value="Unassembled WGS sequence"/>
</dbReference>
<sequence length="176" mass="18784">MIEYAISSAAGIDYIKITGEAEDALSDERPKDEESFWDTFSHVVNIALSVIGKLTSSKTEDVIDPSVQPFVEGLLQSAKSGKKHEEEEFFDFLSGIANTSTKIVFAAAPVLDGVTSIAGALGGGTEDSFEPDSDDLTPHDIEQEGFFIDLVNTVKTMGTIVIRAAPTVIKAVTPSI</sequence>
<evidence type="ECO:0000313" key="2">
    <source>
        <dbReference type="Proteomes" id="UP000605986"/>
    </source>
</evidence>
<dbReference type="OrthoDB" id="3693942at2759"/>
<protein>
    <submittedName>
        <fullName evidence="1">Uncharacterized protein</fullName>
    </submittedName>
</protein>
<gene>
    <name evidence="1" type="ORF">F53441_10599</name>
</gene>
<accession>A0A8H4KAE0</accession>
<organism evidence="1 2">
    <name type="scientific">Fusarium austroafricanum</name>
    <dbReference type="NCBI Taxonomy" id="2364996"/>
    <lineage>
        <taxon>Eukaryota</taxon>
        <taxon>Fungi</taxon>
        <taxon>Dikarya</taxon>
        <taxon>Ascomycota</taxon>
        <taxon>Pezizomycotina</taxon>
        <taxon>Sordariomycetes</taxon>
        <taxon>Hypocreomycetidae</taxon>
        <taxon>Hypocreales</taxon>
        <taxon>Nectriaceae</taxon>
        <taxon>Fusarium</taxon>
        <taxon>Fusarium concolor species complex</taxon>
    </lineage>
</organism>
<dbReference type="AlphaFoldDB" id="A0A8H4KAE0"/>
<proteinExistence type="predicted"/>
<name>A0A8H4KAE0_9HYPO</name>
<dbReference type="EMBL" id="JAADJG010000504">
    <property type="protein sequence ID" value="KAF4445693.1"/>
    <property type="molecule type" value="Genomic_DNA"/>
</dbReference>
<comment type="caution">
    <text evidence="1">The sequence shown here is derived from an EMBL/GenBank/DDBJ whole genome shotgun (WGS) entry which is preliminary data.</text>
</comment>
<keyword evidence="2" id="KW-1185">Reference proteome</keyword>
<reference evidence="1" key="1">
    <citation type="submission" date="2020-01" db="EMBL/GenBank/DDBJ databases">
        <title>Identification and distribution of gene clusters putatively required for synthesis of sphingolipid metabolism inhibitors in phylogenetically diverse species of the filamentous fungus Fusarium.</title>
        <authorList>
            <person name="Kim H.-S."/>
            <person name="Busman M."/>
            <person name="Brown D.W."/>
            <person name="Divon H."/>
            <person name="Uhlig S."/>
            <person name="Proctor R.H."/>
        </authorList>
    </citation>
    <scope>NUCLEOTIDE SEQUENCE</scope>
    <source>
        <strain evidence="1">NRRL 53441</strain>
    </source>
</reference>